<feature type="transmembrane region" description="Helical" evidence="1">
    <location>
        <begin position="71"/>
        <end position="98"/>
    </location>
</feature>
<organism evidence="2 3">
    <name type="scientific">Owenweeksia hongkongensis (strain DSM 17368 / CIP 108786 / JCM 12287 / NRRL B-23963 / UST20020801)</name>
    <dbReference type="NCBI Taxonomy" id="926562"/>
    <lineage>
        <taxon>Bacteria</taxon>
        <taxon>Pseudomonadati</taxon>
        <taxon>Bacteroidota</taxon>
        <taxon>Flavobacteriia</taxon>
        <taxon>Flavobacteriales</taxon>
        <taxon>Owenweeksiaceae</taxon>
        <taxon>Owenweeksia</taxon>
    </lineage>
</organism>
<dbReference type="EMBL" id="CP003156">
    <property type="protein sequence ID" value="AEV31244.1"/>
    <property type="molecule type" value="Genomic_DNA"/>
</dbReference>
<keyword evidence="1" id="KW-0812">Transmembrane</keyword>
<dbReference type="SUPFAM" id="SSF52151">
    <property type="entry name" value="FabD/lysophospholipase-like"/>
    <property type="match status" value="1"/>
</dbReference>
<feature type="transmembrane region" description="Helical" evidence="1">
    <location>
        <begin position="267"/>
        <end position="289"/>
    </location>
</feature>
<evidence type="ECO:0000313" key="2">
    <source>
        <dbReference type="EMBL" id="AEV31244.1"/>
    </source>
</evidence>
<feature type="transmembrane region" description="Helical" evidence="1">
    <location>
        <begin position="143"/>
        <end position="169"/>
    </location>
</feature>
<dbReference type="STRING" id="926562.Oweho_0222"/>
<keyword evidence="3" id="KW-1185">Reference proteome</keyword>
<feature type="transmembrane region" description="Helical" evidence="1">
    <location>
        <begin position="244"/>
        <end position="261"/>
    </location>
</feature>
<dbReference type="Proteomes" id="UP000005631">
    <property type="component" value="Chromosome"/>
</dbReference>
<dbReference type="OrthoDB" id="1488930at2"/>
<keyword evidence="1" id="KW-1133">Transmembrane helix</keyword>
<dbReference type="KEGG" id="oho:Oweho_0222"/>
<gene>
    <name evidence="2" type="ordered locus">Oweho_0222</name>
</gene>
<dbReference type="RefSeq" id="WP_014200605.1">
    <property type="nucleotide sequence ID" value="NC_016599.1"/>
</dbReference>
<evidence type="ECO:0000313" key="3">
    <source>
        <dbReference type="Proteomes" id="UP000005631"/>
    </source>
</evidence>
<feature type="transmembrane region" description="Helical" evidence="1">
    <location>
        <begin position="110"/>
        <end position="131"/>
    </location>
</feature>
<dbReference type="eggNOG" id="COG1752">
    <property type="taxonomic scope" value="Bacteria"/>
</dbReference>
<sequence length="748" mass="85703">MISSLLNWIKDRWFFANSFFPIQLFLLHLRRSHLLIIFWLILFAFIGGFMAESYGLSYLFLTPEYLDKVNFVSYFIVGVSGGLFVMAFHISSYIYYSYRYPFLATLSRPLWKFSINNSVIPVLFIGFYLYQVIDLLLREGFDWMSIAINTLGLAAGGLFTILFSFSYFISTLKTLDIPEDGSKKAKALKPLQNIMMPATKIGSRSKTHINYYMSGMFKIKLTRHAGHYGKKVLLETIQQHHFSASIYFVILILLVIGLSLVGDNEVFIIPAGASVFLIFSLYLMVTGAFYTRLKTWTVTIGVVVLFALNYFSGFERFASLNYAYGMNYETERADYSYANFEALTNDSLVKYDKKQSLQILQNWKAKQDESKPKLILLNVSGGGLRSALWVTKVIQEIDKATGNQFYPNIHLITGSSGGMLGAAFLREVEYRNRKGNLDVNLQNDTLLTLMGKDLLNPVTFTLAVNDLFFRLKKVEYEPYSYPKDRGYTFDRRLNENTMGLLDRKFYEYKELEFNSQMPQMVLAPTIVGDGRKLLMSPQGVSYLTFTRPYAGIGREKEHSGIEFSRLFADQDADNLSFLTALRMSASFPYITPLINMPSKPGIELIDAGVRDNEGFEHSLRYVFSHKKWIEENTSGVIIVQIKANRANEIPIEEERVTKLDKLTLPIGGVMKSFHNLQIYNKSLLMELSREELKMPMDIVRFSLINEDKDVSLSWHLTNVEKQSILSTFQNKTNQEALKVLLDALKESR</sequence>
<feature type="transmembrane region" description="Helical" evidence="1">
    <location>
        <begin position="296"/>
        <end position="314"/>
    </location>
</feature>
<dbReference type="InterPro" id="IPR016035">
    <property type="entry name" value="Acyl_Trfase/lysoPLipase"/>
</dbReference>
<name>G8R7D3_OWEHD</name>
<dbReference type="HOGENOM" id="CLU_363600_0_0_10"/>
<accession>G8R7D3</accession>
<evidence type="ECO:0000256" key="1">
    <source>
        <dbReference type="SAM" id="Phobius"/>
    </source>
</evidence>
<dbReference type="Gene3D" id="3.40.1090.10">
    <property type="entry name" value="Cytosolic phospholipase A2 catalytic domain"/>
    <property type="match status" value="1"/>
</dbReference>
<feature type="transmembrane region" description="Helical" evidence="1">
    <location>
        <begin position="34"/>
        <end position="51"/>
    </location>
</feature>
<protein>
    <submittedName>
        <fullName evidence="2">Patatin-like phospholipase</fullName>
    </submittedName>
</protein>
<dbReference type="AlphaFoldDB" id="G8R7D3"/>
<keyword evidence="1" id="KW-0472">Membrane</keyword>
<reference evidence="2 3" key="1">
    <citation type="journal article" date="2012" name="Stand. Genomic Sci.">
        <title>Genome sequence of the orange-pigmented seawater bacterium Owenweeksia hongkongensis type strain (UST20020801(T)).</title>
        <authorList>
            <person name="Riedel T."/>
            <person name="Held B."/>
            <person name="Nolan M."/>
            <person name="Lucas S."/>
            <person name="Lapidus A."/>
            <person name="Tice H."/>
            <person name="Del Rio T.G."/>
            <person name="Cheng J.F."/>
            <person name="Han C."/>
            <person name="Tapia R."/>
            <person name="Goodwin L.A."/>
            <person name="Pitluck S."/>
            <person name="Liolios K."/>
            <person name="Mavromatis K."/>
            <person name="Pagani I."/>
            <person name="Ivanova N."/>
            <person name="Mikhailova N."/>
            <person name="Pati A."/>
            <person name="Chen A."/>
            <person name="Palaniappan K."/>
            <person name="Rohde M."/>
            <person name="Tindall B.J."/>
            <person name="Detter J.C."/>
            <person name="Goker M."/>
            <person name="Woyke T."/>
            <person name="Bristow J."/>
            <person name="Eisen J.A."/>
            <person name="Markowitz V."/>
            <person name="Hugenholtz P."/>
            <person name="Klenk H.P."/>
            <person name="Kyrpides N.C."/>
        </authorList>
    </citation>
    <scope>NUCLEOTIDE SEQUENCE</scope>
    <source>
        <strain evidence="3">DSM 17368 / JCM 12287 / NRRL B-23963</strain>
    </source>
</reference>
<proteinExistence type="predicted"/>